<proteinExistence type="predicted"/>
<organism evidence="1 2">
    <name type="scientific">Nostoc flagelliforme FACHB-838</name>
    <dbReference type="NCBI Taxonomy" id="2692904"/>
    <lineage>
        <taxon>Bacteria</taxon>
        <taxon>Bacillati</taxon>
        <taxon>Cyanobacteriota</taxon>
        <taxon>Cyanophyceae</taxon>
        <taxon>Nostocales</taxon>
        <taxon>Nostocaceae</taxon>
        <taxon>Nostoc</taxon>
    </lineage>
</organism>
<dbReference type="EMBL" id="JACJSI010000206">
    <property type="protein sequence ID" value="MBD2534872.1"/>
    <property type="molecule type" value="Genomic_DNA"/>
</dbReference>
<accession>A0ABR8DZE6</accession>
<dbReference type="RefSeq" id="WP_190945751.1">
    <property type="nucleotide sequence ID" value="NZ_JACJSI010000206.1"/>
</dbReference>
<comment type="caution">
    <text evidence="1">The sequence shown here is derived from an EMBL/GenBank/DDBJ whole genome shotgun (WGS) entry which is preliminary data.</text>
</comment>
<gene>
    <name evidence="1" type="ORF">H6G97_37705</name>
</gene>
<dbReference type="Proteomes" id="UP000623440">
    <property type="component" value="Unassembled WGS sequence"/>
</dbReference>
<protein>
    <submittedName>
        <fullName evidence="1">Uncharacterized protein</fullName>
    </submittedName>
</protein>
<evidence type="ECO:0000313" key="2">
    <source>
        <dbReference type="Proteomes" id="UP000623440"/>
    </source>
</evidence>
<evidence type="ECO:0000313" key="1">
    <source>
        <dbReference type="EMBL" id="MBD2534872.1"/>
    </source>
</evidence>
<keyword evidence="2" id="KW-1185">Reference proteome</keyword>
<name>A0ABR8DZE6_9NOSO</name>
<reference evidence="1 2" key="1">
    <citation type="journal article" date="2020" name="ISME J.">
        <title>Comparative genomics reveals insights into cyanobacterial evolution and habitat adaptation.</title>
        <authorList>
            <person name="Chen M.Y."/>
            <person name="Teng W.K."/>
            <person name="Zhao L."/>
            <person name="Hu C.X."/>
            <person name="Zhou Y.K."/>
            <person name="Han B.P."/>
            <person name="Song L.R."/>
            <person name="Shu W.S."/>
        </authorList>
    </citation>
    <scope>NUCLEOTIDE SEQUENCE [LARGE SCALE GENOMIC DNA]</scope>
    <source>
        <strain evidence="1 2">FACHB-838</strain>
    </source>
</reference>
<sequence>MSLSLPRHEKTTAIARFRHGQRRAGGLIAGCGSRSAAPHTSILAIKIDIKTAILQTTTALMTLTDFRNRCLIVD</sequence>